<proteinExistence type="predicted"/>
<evidence type="ECO:0000313" key="2">
    <source>
        <dbReference type="EMBL" id="GAL18713.1"/>
    </source>
</evidence>
<dbReference type="Pfam" id="PF13091">
    <property type="entry name" value="PLDc_2"/>
    <property type="match status" value="2"/>
</dbReference>
<dbReference type="PROSITE" id="PS50035">
    <property type="entry name" value="PLD"/>
    <property type="match status" value="2"/>
</dbReference>
<sequence length="508" mass="58085">MKYILLAAVIIMIIGCVTEPQYYQHDTKSFRINEQTPGNISTAISAVKSDIPSHYTGYYLLHDPIEALVARASLMSEAQHTIDIQYYIYKNDFTGTLLFEEAKKAADRGVRVRILLDDFGSFGIDDVLINLDQHPNVEVRLFNAFQRDRSLIGQLIFGFGNTTRRMHNKALIVDNQLSIIGGRNIGDEYFGANPDIVFEDLDVLLTNPATDEVSRSFDEFWNSIRSKPANKLIRKSPVDHELVVKSRSFRHCFQIPNGKEYVKAVSQRLHLMQDRAGDIPFFWTESEVKFDSPTKVKKPRDRYDLMWSTNLQPVIDQLQKSLVIVTPYFVPGDAGVEFFRKLRAKGIEVKIITNSLESTDVPIVHSGYAPYRNELLDMGVVLYEVDGREKQKLEKDSLRSWFASRSSLHAKLFVFDDQTAFIGSPNFDPRSFYENTEIGVSLHSNDLAQVLDNALSDLVSEDAFRVMKDDNSLVWIKGDEVFHHEPGASWFKRTSNYLMRFLPVESQL</sequence>
<feature type="domain" description="PLD phosphodiesterase" evidence="1">
    <location>
        <begin position="404"/>
        <end position="431"/>
    </location>
</feature>
<dbReference type="InterPro" id="IPR025202">
    <property type="entry name" value="PLD-like_dom"/>
</dbReference>
<dbReference type="GO" id="GO:0030572">
    <property type="term" value="F:phosphatidyltransferase activity"/>
    <property type="evidence" value="ECO:0007669"/>
    <property type="project" value="UniProtKB-ARBA"/>
</dbReference>
<evidence type="ECO:0000313" key="3">
    <source>
        <dbReference type="Proteomes" id="UP000029228"/>
    </source>
</evidence>
<keyword evidence="3" id="KW-1185">Reference proteome</keyword>
<evidence type="ECO:0000259" key="1">
    <source>
        <dbReference type="PROSITE" id="PS50035"/>
    </source>
</evidence>
<dbReference type="SUPFAM" id="SSF56024">
    <property type="entry name" value="Phospholipase D/nuclease"/>
    <property type="match status" value="2"/>
</dbReference>
<dbReference type="EMBL" id="BBMR01000003">
    <property type="protein sequence ID" value="GAL18713.1"/>
    <property type="molecule type" value="Genomic_DNA"/>
</dbReference>
<dbReference type="PROSITE" id="PS51257">
    <property type="entry name" value="PROKAR_LIPOPROTEIN"/>
    <property type="match status" value="1"/>
</dbReference>
<comment type="caution">
    <text evidence="2">The sequence shown here is derived from an EMBL/GenBank/DDBJ whole genome shotgun (WGS) entry which is preliminary data.</text>
</comment>
<dbReference type="PANTHER" id="PTHR21248:SF12">
    <property type="entry name" value="CARDIOLIPIN SYNTHASE C"/>
    <property type="match status" value="1"/>
</dbReference>
<organism evidence="2 3">
    <name type="scientific">Vibrio maritimus</name>
    <dbReference type="NCBI Taxonomy" id="990268"/>
    <lineage>
        <taxon>Bacteria</taxon>
        <taxon>Pseudomonadati</taxon>
        <taxon>Pseudomonadota</taxon>
        <taxon>Gammaproteobacteria</taxon>
        <taxon>Vibrionales</taxon>
        <taxon>Vibrionaceae</taxon>
        <taxon>Vibrio</taxon>
    </lineage>
</organism>
<dbReference type="AlphaFoldDB" id="A0A090RVU9"/>
<dbReference type="STRING" id="990268.JCM19235_2136"/>
<dbReference type="Gene3D" id="3.30.870.10">
    <property type="entry name" value="Endonuclease Chain A"/>
    <property type="match status" value="2"/>
</dbReference>
<dbReference type="InterPro" id="IPR001736">
    <property type="entry name" value="PLipase_D/transphosphatidylase"/>
</dbReference>
<accession>A0A090RVU9</accession>
<name>A0A090RVU9_9VIBR</name>
<gene>
    <name evidence="2" type="ORF">JCM19235_2136</name>
</gene>
<dbReference type="GO" id="GO:0032049">
    <property type="term" value="P:cardiolipin biosynthetic process"/>
    <property type="evidence" value="ECO:0007669"/>
    <property type="project" value="UniProtKB-ARBA"/>
</dbReference>
<dbReference type="CDD" id="cd09111">
    <property type="entry name" value="PLDc_ymdC_like_1"/>
    <property type="match status" value="1"/>
</dbReference>
<feature type="domain" description="PLD phosphodiesterase" evidence="1">
    <location>
        <begin position="162"/>
        <end position="189"/>
    </location>
</feature>
<dbReference type="PANTHER" id="PTHR21248">
    <property type="entry name" value="CARDIOLIPIN SYNTHASE"/>
    <property type="match status" value="1"/>
</dbReference>
<dbReference type="CDD" id="cd09113">
    <property type="entry name" value="PLDc_ymdC_like_2"/>
    <property type="match status" value="1"/>
</dbReference>
<dbReference type="Proteomes" id="UP000029228">
    <property type="component" value="Unassembled WGS sequence"/>
</dbReference>
<dbReference type="OrthoDB" id="9814092at2"/>
<dbReference type="SMART" id="SM00155">
    <property type="entry name" value="PLDc"/>
    <property type="match status" value="2"/>
</dbReference>
<protein>
    <submittedName>
        <fullName evidence="2">Cardiolipin synthetase</fullName>
    </submittedName>
</protein>
<reference evidence="2 3" key="1">
    <citation type="submission" date="2014-09" db="EMBL/GenBank/DDBJ databases">
        <title>Vibrio maritimus JCM 19235. (C45) whole genome shotgun sequence.</title>
        <authorList>
            <person name="Sawabe T."/>
            <person name="Meirelles P."/>
            <person name="Nakanishi M."/>
            <person name="Sayaka M."/>
            <person name="Hattori M."/>
            <person name="Ohkuma M."/>
        </authorList>
    </citation>
    <scope>NUCLEOTIDE SEQUENCE [LARGE SCALE GENOMIC DNA]</scope>
    <source>
        <strain evidence="3">JCM19235</strain>
    </source>
</reference>